<sequence>MYGSIETQIRKLQLLGVATDTYSNLLCPVILQKLPEELNLNYNRQRRSDELFDINGLAEFLRKEIECREASLILAKTKSSNTREYSFNNKTGQGYLYRSHSNAKNNDFASIKCITAALATHVDLYQHKHESNWKFVPRRNILPPRLNEEQCAYLESQLLTVSRSSSKN</sequence>
<keyword evidence="2" id="KW-1185">Reference proteome</keyword>
<reference evidence="1" key="1">
    <citation type="submission" date="2020-07" db="EMBL/GenBank/DDBJ databases">
        <title>Multicomponent nature underlies the extraordinary mechanical properties of spider dragline silk.</title>
        <authorList>
            <person name="Kono N."/>
            <person name="Nakamura H."/>
            <person name="Mori M."/>
            <person name="Yoshida Y."/>
            <person name="Ohtoshi R."/>
            <person name="Malay A.D."/>
            <person name="Moran D.A.P."/>
            <person name="Tomita M."/>
            <person name="Numata K."/>
            <person name="Arakawa K."/>
        </authorList>
    </citation>
    <scope>NUCLEOTIDE SEQUENCE</scope>
</reference>
<dbReference type="AlphaFoldDB" id="A0A8X6I3P2"/>
<proteinExistence type="predicted"/>
<accession>A0A8X6I3P2</accession>
<dbReference type="EMBL" id="BMAO01023136">
    <property type="protein sequence ID" value="GFQ86942.1"/>
    <property type="molecule type" value="Genomic_DNA"/>
</dbReference>
<comment type="caution">
    <text evidence="1">The sequence shown here is derived from an EMBL/GenBank/DDBJ whole genome shotgun (WGS) entry which is preliminary data.</text>
</comment>
<name>A0A8X6I3P2_TRICU</name>
<dbReference type="OrthoDB" id="6431421at2759"/>
<evidence type="ECO:0000313" key="1">
    <source>
        <dbReference type="EMBL" id="GFQ86942.1"/>
    </source>
</evidence>
<organism evidence="1 2">
    <name type="scientific">Trichonephila clavata</name>
    <name type="common">Joro spider</name>
    <name type="synonym">Nephila clavata</name>
    <dbReference type="NCBI Taxonomy" id="2740835"/>
    <lineage>
        <taxon>Eukaryota</taxon>
        <taxon>Metazoa</taxon>
        <taxon>Ecdysozoa</taxon>
        <taxon>Arthropoda</taxon>
        <taxon>Chelicerata</taxon>
        <taxon>Arachnida</taxon>
        <taxon>Araneae</taxon>
        <taxon>Araneomorphae</taxon>
        <taxon>Entelegynae</taxon>
        <taxon>Araneoidea</taxon>
        <taxon>Nephilidae</taxon>
        <taxon>Trichonephila</taxon>
    </lineage>
</organism>
<gene>
    <name evidence="1" type="primary">AVEN_17925_1</name>
    <name evidence="1" type="ORF">TNCT_716171</name>
</gene>
<dbReference type="Proteomes" id="UP000887116">
    <property type="component" value="Unassembled WGS sequence"/>
</dbReference>
<protein>
    <submittedName>
        <fullName evidence="1">Integrase catalytic domain-containing protein</fullName>
    </submittedName>
</protein>
<evidence type="ECO:0000313" key="2">
    <source>
        <dbReference type="Proteomes" id="UP000887116"/>
    </source>
</evidence>